<feature type="compositionally biased region" description="Polar residues" evidence="1">
    <location>
        <begin position="1"/>
        <end position="13"/>
    </location>
</feature>
<dbReference type="OrthoDB" id="5243768at2759"/>
<gene>
    <name evidence="2" type="ORF">CHGG_03661</name>
</gene>
<dbReference type="GeneID" id="4388432"/>
<dbReference type="EMBL" id="CH408030">
    <property type="protein sequence ID" value="EAQ91726.1"/>
    <property type="molecule type" value="Genomic_DNA"/>
</dbReference>
<keyword evidence="3" id="KW-1185">Reference proteome</keyword>
<proteinExistence type="predicted"/>
<feature type="region of interest" description="Disordered" evidence="1">
    <location>
        <begin position="1"/>
        <end position="25"/>
    </location>
</feature>
<evidence type="ECO:0000313" key="3">
    <source>
        <dbReference type="Proteomes" id="UP000001056"/>
    </source>
</evidence>
<evidence type="ECO:0000313" key="2">
    <source>
        <dbReference type="EMBL" id="EAQ91726.1"/>
    </source>
</evidence>
<reference evidence="3" key="1">
    <citation type="journal article" date="2015" name="Genome Announc.">
        <title>Draft genome sequence of the cellulolytic fungus Chaetomium globosum.</title>
        <authorList>
            <person name="Cuomo C.A."/>
            <person name="Untereiner W.A."/>
            <person name="Ma L.-J."/>
            <person name="Grabherr M."/>
            <person name="Birren B.W."/>
        </authorList>
    </citation>
    <scope>NUCLEOTIDE SEQUENCE [LARGE SCALE GENOMIC DNA]</scope>
    <source>
        <strain evidence="3">ATCC 6205 / CBS 148.51 / DSM 1962 / NBRC 6347 / NRRL 1970</strain>
    </source>
</reference>
<feature type="region of interest" description="Disordered" evidence="1">
    <location>
        <begin position="228"/>
        <end position="248"/>
    </location>
</feature>
<name>Q2H7Z3_CHAGB</name>
<accession>Q2H7Z3</accession>
<dbReference type="Proteomes" id="UP000001056">
    <property type="component" value="Unassembled WGS sequence"/>
</dbReference>
<dbReference type="VEuPathDB" id="FungiDB:CHGG_03661"/>
<protein>
    <submittedName>
        <fullName evidence="2">Uncharacterized protein</fullName>
    </submittedName>
</protein>
<dbReference type="InParanoid" id="Q2H7Z3"/>
<dbReference type="RefSeq" id="XP_001230177.1">
    <property type="nucleotide sequence ID" value="XM_001230176.1"/>
</dbReference>
<dbReference type="AlphaFoldDB" id="Q2H7Z3"/>
<dbReference type="OMA" id="HRYWHAV"/>
<organism evidence="2 3">
    <name type="scientific">Chaetomium globosum (strain ATCC 6205 / CBS 148.51 / DSM 1962 / NBRC 6347 / NRRL 1970)</name>
    <name type="common">Soil fungus</name>
    <dbReference type="NCBI Taxonomy" id="306901"/>
    <lineage>
        <taxon>Eukaryota</taxon>
        <taxon>Fungi</taxon>
        <taxon>Dikarya</taxon>
        <taxon>Ascomycota</taxon>
        <taxon>Pezizomycotina</taxon>
        <taxon>Sordariomycetes</taxon>
        <taxon>Sordariomycetidae</taxon>
        <taxon>Sordariales</taxon>
        <taxon>Chaetomiaceae</taxon>
        <taxon>Chaetomium</taxon>
    </lineage>
</organism>
<dbReference type="HOGENOM" id="CLU_1120050_0_0_1"/>
<evidence type="ECO:0000256" key="1">
    <source>
        <dbReference type="SAM" id="MobiDB-lite"/>
    </source>
</evidence>
<dbReference type="eggNOG" id="ENOG502RKX1">
    <property type="taxonomic scope" value="Eukaryota"/>
</dbReference>
<sequence length="248" mass="27292">MAQEQQSAESSPGRQEGNSDRNNLNQESLGYREYRLIEKWMPTVDAIRVATSAAFPSSPRGPGFHRYWHAVFTPLLASVAADPSIPDHLTQPPSPRFIVNVFDHPHKLCCPCSLPEVQPSIVLERPDGVRKTDLVRGVRDFLYGAGAGGGGGAAAAAGAGTVRVRVYRADEWDEHEGDVMAEPLLYAWDWMSGGWDDDGQRVSFYHVGGEAPHVYTYACPVGEYGRKMEQDTEDDEPELLGFTRSLAT</sequence>